<keyword evidence="6" id="KW-1185">Reference proteome</keyword>
<feature type="region of interest" description="Disordered" evidence="3">
    <location>
        <begin position="232"/>
        <end position="281"/>
    </location>
</feature>
<evidence type="ECO:0000313" key="5">
    <source>
        <dbReference type="EMBL" id="KAG5680012.1"/>
    </source>
</evidence>
<feature type="chain" id="PRO_5039896707" evidence="4">
    <location>
        <begin position="24"/>
        <end position="281"/>
    </location>
</feature>
<keyword evidence="4" id="KW-0732">Signal</keyword>
<keyword evidence="2" id="KW-0677">Repeat</keyword>
<evidence type="ECO:0000256" key="3">
    <source>
        <dbReference type="SAM" id="MobiDB-lite"/>
    </source>
</evidence>
<comment type="caution">
    <text evidence="5">The sequence shown here is derived from an EMBL/GenBank/DDBJ whole genome shotgun (WGS) entry which is preliminary data.</text>
</comment>
<protein>
    <submittedName>
        <fullName evidence="5">Uncharacterized protein</fullName>
    </submittedName>
</protein>
<name>A0A9J6CD32_POLVA</name>
<dbReference type="EMBL" id="JADBJN010000001">
    <property type="protein sequence ID" value="KAG5680012.1"/>
    <property type="molecule type" value="Genomic_DNA"/>
</dbReference>
<evidence type="ECO:0000313" key="6">
    <source>
        <dbReference type="Proteomes" id="UP001107558"/>
    </source>
</evidence>
<dbReference type="OrthoDB" id="4691307at2759"/>
<feature type="compositionally biased region" description="Basic and acidic residues" evidence="3">
    <location>
        <begin position="246"/>
        <end position="275"/>
    </location>
</feature>
<dbReference type="PANTHER" id="PTHR24366">
    <property type="entry name" value="IG(IMMUNOGLOBULIN) AND LRR(LEUCINE RICH REPEAT) DOMAINS"/>
    <property type="match status" value="1"/>
</dbReference>
<dbReference type="InterPro" id="IPR001611">
    <property type="entry name" value="Leu-rich_rpt"/>
</dbReference>
<dbReference type="InterPro" id="IPR032675">
    <property type="entry name" value="LRR_dom_sf"/>
</dbReference>
<dbReference type="Proteomes" id="UP001107558">
    <property type="component" value="Chromosome 1"/>
</dbReference>
<organism evidence="5 6">
    <name type="scientific">Polypedilum vanderplanki</name>
    <name type="common">Sleeping chironomid midge</name>
    <dbReference type="NCBI Taxonomy" id="319348"/>
    <lineage>
        <taxon>Eukaryota</taxon>
        <taxon>Metazoa</taxon>
        <taxon>Ecdysozoa</taxon>
        <taxon>Arthropoda</taxon>
        <taxon>Hexapoda</taxon>
        <taxon>Insecta</taxon>
        <taxon>Pterygota</taxon>
        <taxon>Neoptera</taxon>
        <taxon>Endopterygota</taxon>
        <taxon>Diptera</taxon>
        <taxon>Nematocera</taxon>
        <taxon>Chironomoidea</taxon>
        <taxon>Chironomidae</taxon>
        <taxon>Chironominae</taxon>
        <taxon>Polypedilum</taxon>
        <taxon>Polypedilum</taxon>
    </lineage>
</organism>
<proteinExistence type="predicted"/>
<gene>
    <name evidence="5" type="ORF">PVAND_009545</name>
</gene>
<evidence type="ECO:0000256" key="1">
    <source>
        <dbReference type="ARBA" id="ARBA00022614"/>
    </source>
</evidence>
<dbReference type="AlphaFoldDB" id="A0A9J6CD32"/>
<sequence>MKFFVNFFISILIMSEIQNYVETETIDCEYKEKTWTGLNKLIYYCEVKNLDIFSNGLKVKIDGATGQHLSHSNNNQVKGIDIIGASNMKFFPSNIENVFPNLIVIRIATSKLIHITNEDLKPFTKLKYLFLQYNLIEIIPENLFIHNQELVVIWLEENKIQHIDKNAFSYLKKLRVLDLSGNTCNSFGYAQTRNEVLDLVKKIEKGICQSDKHTTTTENPLKQEIEELRNQLNPKEREIQNLSESNKQKEAKNKNQKEEMEKLGQEIKSLKEKCQKTQPEM</sequence>
<evidence type="ECO:0000256" key="4">
    <source>
        <dbReference type="SAM" id="SignalP"/>
    </source>
</evidence>
<dbReference type="Pfam" id="PF13855">
    <property type="entry name" value="LRR_8"/>
    <property type="match status" value="1"/>
</dbReference>
<accession>A0A9J6CD32</accession>
<keyword evidence="1" id="KW-0433">Leucine-rich repeat</keyword>
<feature type="signal peptide" evidence="4">
    <location>
        <begin position="1"/>
        <end position="23"/>
    </location>
</feature>
<dbReference type="Gene3D" id="3.80.10.10">
    <property type="entry name" value="Ribonuclease Inhibitor"/>
    <property type="match status" value="1"/>
</dbReference>
<evidence type="ECO:0000256" key="2">
    <source>
        <dbReference type="ARBA" id="ARBA00022737"/>
    </source>
</evidence>
<dbReference type="SUPFAM" id="SSF52058">
    <property type="entry name" value="L domain-like"/>
    <property type="match status" value="1"/>
</dbReference>
<reference evidence="5" key="1">
    <citation type="submission" date="2021-03" db="EMBL/GenBank/DDBJ databases">
        <title>Chromosome level genome of the anhydrobiotic midge Polypedilum vanderplanki.</title>
        <authorList>
            <person name="Yoshida Y."/>
            <person name="Kikawada T."/>
            <person name="Gusev O."/>
        </authorList>
    </citation>
    <scope>NUCLEOTIDE SEQUENCE</scope>
    <source>
        <strain evidence="5">NIAS01</strain>
        <tissue evidence="5">Whole body or cell culture</tissue>
    </source>
</reference>
<dbReference type="PANTHER" id="PTHR24366:SF96">
    <property type="entry name" value="LEUCINE RICH REPEAT CONTAINING 53"/>
    <property type="match status" value="1"/>
</dbReference>